<evidence type="ECO:0000259" key="2">
    <source>
        <dbReference type="Pfam" id="PF26408"/>
    </source>
</evidence>
<gene>
    <name evidence="3" type="ORF">SAMN05216559_2974</name>
</gene>
<evidence type="ECO:0000256" key="1">
    <source>
        <dbReference type="SAM" id="MobiDB-lite"/>
    </source>
</evidence>
<evidence type="ECO:0000313" key="4">
    <source>
        <dbReference type="Proteomes" id="UP000199062"/>
    </source>
</evidence>
<dbReference type="RefSeq" id="WP_089817331.1">
    <property type="nucleotide sequence ID" value="NZ_FOZK01000003.1"/>
</dbReference>
<feature type="compositionally biased region" description="Basic and acidic residues" evidence="1">
    <location>
        <begin position="8"/>
        <end position="23"/>
    </location>
</feature>
<feature type="region of interest" description="Disordered" evidence="1">
    <location>
        <begin position="1"/>
        <end position="23"/>
    </location>
</feature>
<name>A0A1I6LRP3_9EURY</name>
<reference evidence="3 4" key="1">
    <citation type="submission" date="2016-10" db="EMBL/GenBank/DDBJ databases">
        <authorList>
            <person name="de Groot N.N."/>
        </authorList>
    </citation>
    <scope>NUCLEOTIDE SEQUENCE [LARGE SCALE GENOMIC DNA]</scope>
    <source>
        <strain evidence="3 4">CGMCC 1.10457</strain>
    </source>
</reference>
<organism evidence="3 4">
    <name type="scientific">Halomicrobium zhouii</name>
    <dbReference type="NCBI Taxonomy" id="767519"/>
    <lineage>
        <taxon>Archaea</taxon>
        <taxon>Methanobacteriati</taxon>
        <taxon>Methanobacteriota</taxon>
        <taxon>Stenosarchaea group</taxon>
        <taxon>Halobacteria</taxon>
        <taxon>Halobacteriales</taxon>
        <taxon>Haloarculaceae</taxon>
        <taxon>Halomicrobium</taxon>
    </lineage>
</organism>
<dbReference type="Proteomes" id="UP000199062">
    <property type="component" value="Unassembled WGS sequence"/>
</dbReference>
<dbReference type="OrthoDB" id="209680at2157"/>
<feature type="domain" description="DUF8106" evidence="2">
    <location>
        <begin position="23"/>
        <end position="65"/>
    </location>
</feature>
<keyword evidence="4" id="KW-1185">Reference proteome</keyword>
<proteinExistence type="predicted"/>
<evidence type="ECO:0000313" key="3">
    <source>
        <dbReference type="EMBL" id="SFS06098.1"/>
    </source>
</evidence>
<dbReference type="EMBL" id="FOZK01000003">
    <property type="protein sequence ID" value="SFS06098.1"/>
    <property type="molecule type" value="Genomic_DNA"/>
</dbReference>
<dbReference type="Pfam" id="PF26408">
    <property type="entry name" value="DUF8106"/>
    <property type="match status" value="1"/>
</dbReference>
<dbReference type="AlphaFoldDB" id="A0A1I6LRP3"/>
<protein>
    <recommendedName>
        <fullName evidence="2">DUF8106 domain-containing protein</fullName>
    </recommendedName>
</protein>
<dbReference type="InterPro" id="IPR058419">
    <property type="entry name" value="DUF8106"/>
</dbReference>
<accession>A0A1I6LRP3</accession>
<sequence length="65" mass="7374">MTSANVRTEPKERKKPPTDGRRRKDVLFCPVCGHESPVDGSWNVTTAEAQQEYRCPECDQVVAIR</sequence>